<feature type="domain" description="Ribosome maturation factor RimM PRC barrel" evidence="7">
    <location>
        <begin position="99"/>
        <end position="164"/>
    </location>
</feature>
<dbReference type="GO" id="GO:0042274">
    <property type="term" value="P:ribosomal small subunit biogenesis"/>
    <property type="evidence" value="ECO:0007669"/>
    <property type="project" value="UniProtKB-UniRule"/>
</dbReference>
<keyword evidence="2 5" id="KW-0690">Ribosome biogenesis</keyword>
<evidence type="ECO:0000259" key="7">
    <source>
        <dbReference type="Pfam" id="PF24986"/>
    </source>
</evidence>
<dbReference type="InterPro" id="IPR036976">
    <property type="entry name" value="RimM_N_sf"/>
</dbReference>
<dbReference type="PANTHER" id="PTHR33692">
    <property type="entry name" value="RIBOSOME MATURATION FACTOR RIMM"/>
    <property type="match status" value="1"/>
</dbReference>
<keyword evidence="3 5" id="KW-0698">rRNA processing</keyword>
<dbReference type="GO" id="GO:0005737">
    <property type="term" value="C:cytoplasm"/>
    <property type="evidence" value="ECO:0007669"/>
    <property type="project" value="UniProtKB-SubCell"/>
</dbReference>
<dbReference type="GO" id="GO:0005840">
    <property type="term" value="C:ribosome"/>
    <property type="evidence" value="ECO:0007669"/>
    <property type="project" value="InterPro"/>
</dbReference>
<dbReference type="EMBL" id="CP032999">
    <property type="protein sequence ID" value="QCI26058.1"/>
    <property type="molecule type" value="Genomic_DNA"/>
</dbReference>
<evidence type="ECO:0000313" key="8">
    <source>
        <dbReference type="EMBL" id="QCI26058.1"/>
    </source>
</evidence>
<accession>A0A4D6YK41</accession>
<dbReference type="SUPFAM" id="SSF50447">
    <property type="entry name" value="Translation proteins"/>
    <property type="match status" value="1"/>
</dbReference>
<organism evidence="8 9">
    <name type="scientific">Buchnera aphidicola</name>
    <name type="common">Sarucallis kahawaluokalani</name>
    <dbReference type="NCBI Taxonomy" id="1241878"/>
    <lineage>
        <taxon>Bacteria</taxon>
        <taxon>Pseudomonadati</taxon>
        <taxon>Pseudomonadota</taxon>
        <taxon>Gammaproteobacteria</taxon>
        <taxon>Enterobacterales</taxon>
        <taxon>Erwiniaceae</taxon>
        <taxon>Buchnera</taxon>
    </lineage>
</organism>
<dbReference type="Proteomes" id="UP000298685">
    <property type="component" value="Chromosome"/>
</dbReference>
<evidence type="ECO:0000256" key="4">
    <source>
        <dbReference type="ARBA" id="ARBA00023186"/>
    </source>
</evidence>
<feature type="domain" description="RimM N-terminal" evidence="6">
    <location>
        <begin position="7"/>
        <end position="87"/>
    </location>
</feature>
<dbReference type="Gene3D" id="2.40.30.60">
    <property type="entry name" value="RimM"/>
    <property type="match status" value="1"/>
</dbReference>
<evidence type="ECO:0000256" key="3">
    <source>
        <dbReference type="ARBA" id="ARBA00022552"/>
    </source>
</evidence>
<dbReference type="AlphaFoldDB" id="A0A4D6YK41"/>
<comment type="function">
    <text evidence="5">An accessory protein needed during the final step in the assembly of 30S ribosomal subunit, possibly for assembly of the head region. Essential for efficient processing of 16S rRNA. May be needed both before and after RbfA during the maturation of 16S rRNA. It has affinity for free ribosomal 30S subunits but not for 70S ribosomes.</text>
</comment>
<dbReference type="InterPro" id="IPR056792">
    <property type="entry name" value="PRC_RimM"/>
</dbReference>
<dbReference type="InterPro" id="IPR002676">
    <property type="entry name" value="RimM_N"/>
</dbReference>
<dbReference type="GO" id="GO:0043022">
    <property type="term" value="F:ribosome binding"/>
    <property type="evidence" value="ECO:0007669"/>
    <property type="project" value="InterPro"/>
</dbReference>
<comment type="domain">
    <text evidence="5">The PRC barrel domain binds ribosomal protein uS19.</text>
</comment>
<evidence type="ECO:0000256" key="2">
    <source>
        <dbReference type="ARBA" id="ARBA00022517"/>
    </source>
</evidence>
<evidence type="ECO:0000256" key="1">
    <source>
        <dbReference type="ARBA" id="ARBA00022490"/>
    </source>
</evidence>
<gene>
    <name evidence="5 8" type="primary">rimM</name>
    <name evidence="8" type="ORF">D9V78_01360</name>
</gene>
<dbReference type="PANTHER" id="PTHR33692:SF1">
    <property type="entry name" value="RIBOSOME MATURATION FACTOR RIMM"/>
    <property type="match status" value="1"/>
</dbReference>
<evidence type="ECO:0000256" key="5">
    <source>
        <dbReference type="HAMAP-Rule" id="MF_00014"/>
    </source>
</evidence>
<dbReference type="HAMAP" id="MF_00014">
    <property type="entry name" value="Ribosome_mat_RimM"/>
    <property type="match status" value="1"/>
</dbReference>
<comment type="similarity">
    <text evidence="5">Belongs to the RimM family.</text>
</comment>
<dbReference type="OrthoDB" id="9783509at2"/>
<evidence type="ECO:0000259" key="6">
    <source>
        <dbReference type="Pfam" id="PF01782"/>
    </source>
</evidence>
<dbReference type="SUPFAM" id="SSF50346">
    <property type="entry name" value="PRC-barrel domain"/>
    <property type="match status" value="1"/>
</dbReference>
<keyword evidence="4 5" id="KW-0143">Chaperone</keyword>
<dbReference type="InterPro" id="IPR011033">
    <property type="entry name" value="PRC_barrel-like_sf"/>
</dbReference>
<comment type="subunit">
    <text evidence="5">Binds ribosomal protein uS19.</text>
</comment>
<dbReference type="Pfam" id="PF01782">
    <property type="entry name" value="RimM"/>
    <property type="match status" value="1"/>
</dbReference>
<name>A0A4D6YK41_9GAMM</name>
<dbReference type="InterPro" id="IPR011961">
    <property type="entry name" value="RimM"/>
</dbReference>
<protein>
    <recommendedName>
        <fullName evidence="5">Ribosome maturation factor RimM</fullName>
    </recommendedName>
</protein>
<dbReference type="Gene3D" id="2.30.30.240">
    <property type="entry name" value="PRC-barrel domain"/>
    <property type="match status" value="1"/>
</dbReference>
<comment type="subcellular location">
    <subcellularLocation>
        <location evidence="5">Cytoplasm</location>
    </subcellularLocation>
</comment>
<dbReference type="InterPro" id="IPR009000">
    <property type="entry name" value="Transl_B-barrel_sf"/>
</dbReference>
<evidence type="ECO:0000313" key="9">
    <source>
        <dbReference type="Proteomes" id="UP000298685"/>
    </source>
</evidence>
<dbReference type="GO" id="GO:0006364">
    <property type="term" value="P:rRNA processing"/>
    <property type="evidence" value="ECO:0007669"/>
    <property type="project" value="UniProtKB-UniRule"/>
</dbReference>
<reference evidence="8 9" key="1">
    <citation type="submission" date="2018-10" db="EMBL/GenBank/DDBJ databases">
        <title>Comparative functional genomics of the obligate endosymbiont Buchnera aphidicola.</title>
        <authorList>
            <person name="Chong R.A."/>
        </authorList>
    </citation>
    <scope>NUCLEOTIDE SEQUENCE [LARGE SCALE GENOMIC DNA]</scope>
    <source>
        <strain evidence="8 9">Ska</strain>
    </source>
</reference>
<keyword evidence="1 5" id="KW-0963">Cytoplasm</keyword>
<dbReference type="Pfam" id="PF24986">
    <property type="entry name" value="PRC_RimM"/>
    <property type="match status" value="1"/>
</dbReference>
<sequence length="166" mass="19814">MDNLLIIGKIGSVHGILGWNKIFSYTEKKKEILKYQPWYIKQNNTWTKHFLECKKVYNTKIIVKLKNINDRNTAKILTNSMIAIQKKQLPKLTEYEYYWHHIVQCKVFNKKNIYIGLVIKIIRTKKNDILVIQKPSIKNQEILIPFIEKIFIKKININMQTILLNI</sequence>
<dbReference type="NCBIfam" id="TIGR02273">
    <property type="entry name" value="16S_RimM"/>
    <property type="match status" value="1"/>
</dbReference>
<proteinExistence type="inferred from homology"/>
<dbReference type="RefSeq" id="WP_158350686.1">
    <property type="nucleotide sequence ID" value="NZ_CP032999.1"/>
</dbReference>